<reference evidence="2 3" key="1">
    <citation type="journal article" date="2017" name="ISME J.">
        <title>Potential for microbial H2 and metal transformations associated with novel bacteria and archaea in deep terrestrial subsurface sediments.</title>
        <authorList>
            <person name="Hernsdorf A.W."/>
            <person name="Amano Y."/>
            <person name="Miyakawa K."/>
            <person name="Ise K."/>
            <person name="Suzuki Y."/>
            <person name="Anantharaman K."/>
            <person name="Probst A."/>
            <person name="Burstein D."/>
            <person name="Thomas B.C."/>
            <person name="Banfield J.F."/>
        </authorList>
    </citation>
    <scope>NUCLEOTIDE SEQUENCE [LARGE SCALE GENOMIC DNA]</scope>
    <source>
        <strain evidence="2">HGW-Wallbacteria-1</strain>
    </source>
</reference>
<sequence>MYPNIRNSSSVKAISDRPMRPAHGSRAVWAAILIFFGLFFTINALFDISSGAYVAQKSHSETLAGSEEKNPPTLGVLLSILAVIGLLPLGGGVYMIKTIQDMKIEYSRSLARWSQSSVIRVAAMNNGKVTVEQTSAYMGINPDESRTILDDMTLSGNAEIAVDDEGVFVYLVKGASGASGNIEKVDN</sequence>
<dbReference type="Proteomes" id="UP000233256">
    <property type="component" value="Unassembled WGS sequence"/>
</dbReference>
<organism evidence="2 3">
    <name type="scientific">Candidatus Wallbacteria bacterium HGW-Wallbacteria-1</name>
    <dbReference type="NCBI Taxonomy" id="2013854"/>
    <lineage>
        <taxon>Bacteria</taxon>
        <taxon>Candidatus Walliibacteriota</taxon>
    </lineage>
</organism>
<keyword evidence="1" id="KW-1133">Transmembrane helix</keyword>
<keyword evidence="1" id="KW-0472">Membrane</keyword>
<evidence type="ECO:0000313" key="3">
    <source>
        <dbReference type="Proteomes" id="UP000233256"/>
    </source>
</evidence>
<gene>
    <name evidence="2" type="ORF">CVV64_04885</name>
</gene>
<keyword evidence="1" id="KW-0812">Transmembrane</keyword>
<dbReference type="EMBL" id="PGXC01000003">
    <property type="protein sequence ID" value="PKK91109.1"/>
    <property type="molecule type" value="Genomic_DNA"/>
</dbReference>
<proteinExistence type="predicted"/>
<evidence type="ECO:0000313" key="2">
    <source>
        <dbReference type="EMBL" id="PKK91109.1"/>
    </source>
</evidence>
<name>A0A2N1PRZ5_9BACT</name>
<feature type="transmembrane region" description="Helical" evidence="1">
    <location>
        <begin position="27"/>
        <end position="54"/>
    </location>
</feature>
<comment type="caution">
    <text evidence="2">The sequence shown here is derived from an EMBL/GenBank/DDBJ whole genome shotgun (WGS) entry which is preliminary data.</text>
</comment>
<accession>A0A2N1PRZ5</accession>
<protein>
    <submittedName>
        <fullName evidence="2">Uncharacterized protein</fullName>
    </submittedName>
</protein>
<evidence type="ECO:0000256" key="1">
    <source>
        <dbReference type="SAM" id="Phobius"/>
    </source>
</evidence>
<feature type="transmembrane region" description="Helical" evidence="1">
    <location>
        <begin position="74"/>
        <end position="96"/>
    </location>
</feature>
<dbReference type="AlphaFoldDB" id="A0A2N1PRZ5"/>